<dbReference type="InterPro" id="IPR009057">
    <property type="entry name" value="Homeodomain-like_sf"/>
</dbReference>
<dbReference type="PANTHER" id="PTHR43436">
    <property type="entry name" value="ARAC-FAMILY TRANSCRIPTIONAL REGULATOR"/>
    <property type="match status" value="1"/>
</dbReference>
<dbReference type="PANTHER" id="PTHR43436:SF1">
    <property type="entry name" value="TRANSCRIPTIONAL REGULATORY PROTEIN"/>
    <property type="match status" value="1"/>
</dbReference>
<dbReference type="eggNOG" id="COG2207">
    <property type="taxonomic scope" value="Bacteria"/>
</dbReference>
<name>A9WCQ6_CHLAA</name>
<proteinExistence type="predicted"/>
<gene>
    <name evidence="4" type="ordered locus">Caur_3841</name>
</gene>
<dbReference type="HOGENOM" id="CLU_000445_100_0_0"/>
<dbReference type="GO" id="GO:0043565">
    <property type="term" value="F:sequence-specific DNA binding"/>
    <property type="evidence" value="ECO:0007669"/>
    <property type="project" value="InterPro"/>
</dbReference>
<evidence type="ECO:0000313" key="5">
    <source>
        <dbReference type="Proteomes" id="UP000002008"/>
    </source>
</evidence>
<dbReference type="PROSITE" id="PS01124">
    <property type="entry name" value="HTH_ARAC_FAMILY_2"/>
    <property type="match status" value="1"/>
</dbReference>
<dbReference type="InParanoid" id="A9WCQ6"/>
<organism evidence="4 5">
    <name type="scientific">Chloroflexus aurantiacus (strain ATCC 29366 / DSM 635 / J-10-fl)</name>
    <dbReference type="NCBI Taxonomy" id="324602"/>
    <lineage>
        <taxon>Bacteria</taxon>
        <taxon>Bacillati</taxon>
        <taxon>Chloroflexota</taxon>
        <taxon>Chloroflexia</taxon>
        <taxon>Chloroflexales</taxon>
        <taxon>Chloroflexineae</taxon>
        <taxon>Chloroflexaceae</taxon>
        <taxon>Chloroflexus</taxon>
    </lineage>
</organism>
<dbReference type="RefSeq" id="WP_012259671.1">
    <property type="nucleotide sequence ID" value="NC_010175.1"/>
</dbReference>
<evidence type="ECO:0000256" key="1">
    <source>
        <dbReference type="ARBA" id="ARBA00023015"/>
    </source>
</evidence>
<dbReference type="Gene3D" id="1.10.10.60">
    <property type="entry name" value="Homeodomain-like"/>
    <property type="match status" value="2"/>
</dbReference>
<dbReference type="GO" id="GO:0001216">
    <property type="term" value="F:DNA-binding transcription activator activity"/>
    <property type="evidence" value="ECO:0000318"/>
    <property type="project" value="GO_Central"/>
</dbReference>
<dbReference type="InterPro" id="IPR018060">
    <property type="entry name" value="HTH_AraC"/>
</dbReference>
<dbReference type="PATRIC" id="fig|324602.8.peg.4310"/>
<keyword evidence="5" id="KW-1185">Reference proteome</keyword>
<keyword evidence="1" id="KW-0805">Transcription regulation</keyword>
<dbReference type="SMART" id="SM00342">
    <property type="entry name" value="HTH_ARAC"/>
    <property type="match status" value="1"/>
</dbReference>
<sequence>MLAVADPSTVRETPIAGKRAALTEYVLRLFRQYESDTLELPGGLRLYYTTRPTSKRHGVSTPALCVVLQGAKEVVLGSDRYCYDAQHYLITAAALPITTRVIAASPEQPYLGIVLQLDPALVGSVIAEAGQSGLTNRSVCAFHVSPLEGKLLDAVTRLVRLAEDPPEEANFLRPLIVREIVFRLLRGNQGDRLQQIAATGGQIQRIIKALERLRAEFDQPLRIAEMARELGMSVSSFHHHFKAITTLTPVQFQKQLRLQEARRLMLSEGLDASSAAFQVGYHDPSHFTRDYKRFFGTTPLRDMKRLRAMTALDD</sequence>
<feature type="domain" description="HTH araC/xylS-type" evidence="3">
    <location>
        <begin position="207"/>
        <end position="305"/>
    </location>
</feature>
<dbReference type="Pfam" id="PF06719">
    <property type="entry name" value="AraC_N"/>
    <property type="match status" value="1"/>
</dbReference>
<dbReference type="Proteomes" id="UP000002008">
    <property type="component" value="Chromosome"/>
</dbReference>
<dbReference type="EMBL" id="CP000909">
    <property type="protein sequence ID" value="ABY37018.1"/>
    <property type="molecule type" value="Genomic_DNA"/>
</dbReference>
<evidence type="ECO:0000313" key="4">
    <source>
        <dbReference type="EMBL" id="ABY37018.1"/>
    </source>
</evidence>
<dbReference type="KEGG" id="cau:Caur_3841"/>
<accession>A9WCQ6</accession>
<evidence type="ECO:0000256" key="2">
    <source>
        <dbReference type="ARBA" id="ARBA00023163"/>
    </source>
</evidence>
<keyword evidence="2" id="KW-0804">Transcription</keyword>
<dbReference type="Pfam" id="PF12833">
    <property type="entry name" value="HTH_18"/>
    <property type="match status" value="1"/>
</dbReference>
<evidence type="ECO:0000259" key="3">
    <source>
        <dbReference type="PROSITE" id="PS01124"/>
    </source>
</evidence>
<dbReference type="EnsemblBacteria" id="ABY37018">
    <property type="protein sequence ID" value="ABY37018"/>
    <property type="gene ID" value="Caur_3841"/>
</dbReference>
<protein>
    <submittedName>
        <fullName evidence="4">AraC-type transcriptional regulator domain protein</fullName>
    </submittedName>
</protein>
<dbReference type="AlphaFoldDB" id="A9WCQ6"/>
<dbReference type="InterPro" id="IPR009594">
    <property type="entry name" value="Tscrpt_reg_HTH_AraC_N"/>
</dbReference>
<reference evidence="5" key="1">
    <citation type="journal article" date="2011" name="BMC Genomics">
        <title>Complete genome sequence of the filamentous anoxygenic phototrophic bacterium Chloroflexus aurantiacus.</title>
        <authorList>
            <person name="Tang K.H."/>
            <person name="Barry K."/>
            <person name="Chertkov O."/>
            <person name="Dalin E."/>
            <person name="Han C.S."/>
            <person name="Hauser L.J."/>
            <person name="Honchak B.M."/>
            <person name="Karbach L.E."/>
            <person name="Land M.L."/>
            <person name="Lapidus A."/>
            <person name="Larimer F.W."/>
            <person name="Mikhailova N."/>
            <person name="Pitluck S."/>
            <person name="Pierson B.K."/>
            <person name="Blankenship R.E."/>
        </authorList>
    </citation>
    <scope>NUCLEOTIDE SEQUENCE [LARGE SCALE GENOMIC DNA]</scope>
    <source>
        <strain evidence="5">ATCC 29366 / DSM 635 / J-10-fl</strain>
    </source>
</reference>
<dbReference type="SUPFAM" id="SSF46689">
    <property type="entry name" value="Homeodomain-like"/>
    <property type="match status" value="2"/>
</dbReference>
<dbReference type="GO" id="GO:0006355">
    <property type="term" value="P:regulation of DNA-templated transcription"/>
    <property type="evidence" value="ECO:0000318"/>
    <property type="project" value="GO_Central"/>
</dbReference>
<dbReference type="STRING" id="324602.Caur_3841"/>